<evidence type="ECO:0000256" key="1">
    <source>
        <dbReference type="SAM" id="MobiDB-lite"/>
    </source>
</evidence>
<dbReference type="InterPro" id="IPR001005">
    <property type="entry name" value="SANT/Myb"/>
</dbReference>
<dbReference type="AlphaFoldDB" id="A0AAN7T0Y1"/>
<protein>
    <recommendedName>
        <fullName evidence="2">Myb-like domain-containing protein</fullName>
    </recommendedName>
</protein>
<reference evidence="3 4" key="1">
    <citation type="submission" date="2023-08" db="EMBL/GenBank/DDBJ databases">
        <title>Black Yeasts Isolated from many extreme environments.</title>
        <authorList>
            <person name="Coleine C."/>
            <person name="Stajich J.E."/>
            <person name="Selbmann L."/>
        </authorList>
    </citation>
    <scope>NUCLEOTIDE SEQUENCE [LARGE SCALE GENOMIC DNA]</scope>
    <source>
        <strain evidence="3 4">CCFEE 5910</strain>
    </source>
</reference>
<evidence type="ECO:0000313" key="4">
    <source>
        <dbReference type="Proteomes" id="UP001309876"/>
    </source>
</evidence>
<gene>
    <name evidence="3" type="ORF">LTR05_003903</name>
</gene>
<comment type="caution">
    <text evidence="3">The sequence shown here is derived from an EMBL/GenBank/DDBJ whole genome shotgun (WGS) entry which is preliminary data.</text>
</comment>
<feature type="region of interest" description="Disordered" evidence="1">
    <location>
        <begin position="445"/>
        <end position="474"/>
    </location>
</feature>
<dbReference type="Proteomes" id="UP001309876">
    <property type="component" value="Unassembled WGS sequence"/>
</dbReference>
<evidence type="ECO:0000313" key="3">
    <source>
        <dbReference type="EMBL" id="KAK5086735.1"/>
    </source>
</evidence>
<feature type="domain" description="Myb-like" evidence="2">
    <location>
        <begin position="515"/>
        <end position="563"/>
    </location>
</feature>
<dbReference type="SMART" id="SM00717">
    <property type="entry name" value="SANT"/>
    <property type="match status" value="1"/>
</dbReference>
<feature type="compositionally biased region" description="Polar residues" evidence="1">
    <location>
        <begin position="587"/>
        <end position="603"/>
    </location>
</feature>
<proteinExistence type="predicted"/>
<name>A0AAN7T0Y1_9EURO</name>
<organism evidence="3 4">
    <name type="scientific">Lithohypha guttulata</name>
    <dbReference type="NCBI Taxonomy" id="1690604"/>
    <lineage>
        <taxon>Eukaryota</taxon>
        <taxon>Fungi</taxon>
        <taxon>Dikarya</taxon>
        <taxon>Ascomycota</taxon>
        <taxon>Pezizomycotina</taxon>
        <taxon>Eurotiomycetes</taxon>
        <taxon>Chaetothyriomycetidae</taxon>
        <taxon>Chaetothyriales</taxon>
        <taxon>Trichomeriaceae</taxon>
        <taxon>Lithohypha</taxon>
    </lineage>
</organism>
<dbReference type="EMBL" id="JAVRRJ010000003">
    <property type="protein sequence ID" value="KAK5086735.1"/>
    <property type="molecule type" value="Genomic_DNA"/>
</dbReference>
<dbReference type="Gene3D" id="1.20.58.1880">
    <property type="match status" value="1"/>
</dbReference>
<dbReference type="CDD" id="cd00167">
    <property type="entry name" value="SANT"/>
    <property type="match status" value="1"/>
</dbReference>
<sequence>MALVKARKTYGNTEIGGHATVQLGDKHTQNDIHLASVNTLQIFAINNELDLSQIVDAARRKRLRDTDEHDGRCSCPAKRARKEDFLMIGNDTTRKDYDHNMSLVPEALPTAQPIDKQEYLELDCVVSQLPDHDGLDENIEELPYTSKQAVVLAQDLQPILSQQTKSTLQEIYHLATARVSDKQPSTDQKLHFPKLLADFGKAMYTPLVKRVLQFHAPQQEFDVAPVKCHDTQLTTKTASGPLHDMAAAFVAILSFLACDHNGSNDSSKALISAQNGRKIPLTGALIAFAVARYLCFPQMARAISELSGDCLVLEDAFRVEQRIPMSHCENFSLLKALLTHRLAGSTAEAFLDATQFNLALGSRSGPLIHNNDWSVKGRITKKHRVVMAVYLKKSDIKCMDCQSDLVMKDTGEFFCYPCGRYFRNCASLSYLAAFAKKKQATRIPASALSLSQPTGGKEGSRPSPRIQEVEEEEEDSFDLDGLKNIDLRILPRRPVKRQPISVESEVESTNQASNLSGDWSETEVELFYDAVARAGLDFDQLAQLFGTKTPLTIHEYFTRLINSSREEFHKVADISNNHILGELKQSPPGNGSSNKRTPSTTHPYQMSETFAKRHHHCERIDSFNRGIWTWPGGKDHPTEPAIEMYLRCNHDGCRRIDWRTVHGLQYHIVKKHEQPKGTIRSLEKALAAYGVPVKEVEEAEERDGLGTGGTTQTFVPRDLWQMPITYEWDFVDNPHAPTTYSESTHQSYVEAHSQSPLQDYQMQLMLLEYQNKKRLMMARYKLESTGLG</sequence>
<keyword evidence="4" id="KW-1185">Reference proteome</keyword>
<feature type="region of interest" description="Disordered" evidence="1">
    <location>
        <begin position="580"/>
        <end position="603"/>
    </location>
</feature>
<dbReference type="InterPro" id="IPR009057">
    <property type="entry name" value="Homeodomain-like_sf"/>
</dbReference>
<accession>A0AAN7T0Y1</accession>
<evidence type="ECO:0000259" key="2">
    <source>
        <dbReference type="SMART" id="SM00717"/>
    </source>
</evidence>
<dbReference type="SUPFAM" id="SSF46689">
    <property type="entry name" value="Homeodomain-like"/>
    <property type="match status" value="1"/>
</dbReference>